<protein>
    <submittedName>
        <fullName evidence="2">Uncharacterized protein</fullName>
    </submittedName>
</protein>
<feature type="compositionally biased region" description="Polar residues" evidence="1">
    <location>
        <begin position="307"/>
        <end position="320"/>
    </location>
</feature>
<dbReference type="EMBL" id="VXIV02000872">
    <property type="protein sequence ID" value="KAF6035479.1"/>
    <property type="molecule type" value="Genomic_DNA"/>
</dbReference>
<feature type="compositionally biased region" description="Basic residues" evidence="1">
    <location>
        <begin position="1"/>
        <end position="19"/>
    </location>
</feature>
<gene>
    <name evidence="2" type="ORF">EB796_006218</name>
</gene>
<feature type="region of interest" description="Disordered" evidence="1">
    <location>
        <begin position="303"/>
        <end position="322"/>
    </location>
</feature>
<organism evidence="2 3">
    <name type="scientific">Bugula neritina</name>
    <name type="common">Brown bryozoan</name>
    <name type="synonym">Sertularia neritina</name>
    <dbReference type="NCBI Taxonomy" id="10212"/>
    <lineage>
        <taxon>Eukaryota</taxon>
        <taxon>Metazoa</taxon>
        <taxon>Spiralia</taxon>
        <taxon>Lophotrochozoa</taxon>
        <taxon>Bryozoa</taxon>
        <taxon>Gymnolaemata</taxon>
        <taxon>Cheilostomatida</taxon>
        <taxon>Flustrina</taxon>
        <taxon>Buguloidea</taxon>
        <taxon>Bugulidae</taxon>
        <taxon>Bugula</taxon>
    </lineage>
</organism>
<sequence>MERSSKEHHKRNKSAKKLAKSPPKPTNRLQLFSRMSVEAIQAITETRNEMKKETELKDQQNNSLATNENAENNKKNNGDNYQMHDHDSAIGTSSMKSQHMVTKEQSLSVEEMQIPADKPLVEQSPERNTGAAQTLPKDEFEGKSSGRRPATACANSPLSVGRKDVQDYYQSSQWIQSYINKHKPAMPNEQTKKMNVFERLSAPSQSSYRISARQRARARLSIVMNSTDRRNELLAFNQRREPHKETCKSPFPTITRLQKSFDFSQLSNKKEQNIKSRLPLHYNYKQTIRTTPTIEKQTLIRRKSIEAKQSGTQTRPTTTPIEPLPVQLTQTLAEEKPTSVVDDKASEVSIKILGIDGLNAMGPFEITPEGYDSRYSAVKNAQNFDWDQEDCEIIRQSKIKCRQWLEQQMAILSKYSAHRI</sequence>
<name>A0A7J7K9Z8_BUGNE</name>
<feature type="region of interest" description="Disordered" evidence="1">
    <location>
        <begin position="1"/>
        <end position="104"/>
    </location>
</feature>
<dbReference type="AlphaFoldDB" id="A0A7J7K9Z8"/>
<feature type="region of interest" description="Disordered" evidence="1">
    <location>
        <begin position="118"/>
        <end position="158"/>
    </location>
</feature>
<accession>A0A7J7K9Z8</accession>
<proteinExistence type="predicted"/>
<dbReference type="Proteomes" id="UP000593567">
    <property type="component" value="Unassembled WGS sequence"/>
</dbReference>
<evidence type="ECO:0000313" key="2">
    <source>
        <dbReference type="EMBL" id="KAF6035479.1"/>
    </source>
</evidence>
<feature type="compositionally biased region" description="Basic and acidic residues" evidence="1">
    <location>
        <begin position="46"/>
        <end position="58"/>
    </location>
</feature>
<feature type="compositionally biased region" description="Polar residues" evidence="1">
    <location>
        <begin position="90"/>
        <end position="104"/>
    </location>
</feature>
<evidence type="ECO:0000313" key="3">
    <source>
        <dbReference type="Proteomes" id="UP000593567"/>
    </source>
</evidence>
<comment type="caution">
    <text evidence="2">The sequence shown here is derived from an EMBL/GenBank/DDBJ whole genome shotgun (WGS) entry which is preliminary data.</text>
</comment>
<feature type="compositionally biased region" description="Basic and acidic residues" evidence="1">
    <location>
        <begin position="71"/>
        <end position="88"/>
    </location>
</feature>
<evidence type="ECO:0000256" key="1">
    <source>
        <dbReference type="SAM" id="MobiDB-lite"/>
    </source>
</evidence>
<reference evidence="2" key="1">
    <citation type="submission" date="2020-06" db="EMBL/GenBank/DDBJ databases">
        <title>Draft genome of Bugula neritina, a colonial animal packing powerful symbionts and potential medicines.</title>
        <authorList>
            <person name="Rayko M."/>
        </authorList>
    </citation>
    <scope>NUCLEOTIDE SEQUENCE [LARGE SCALE GENOMIC DNA]</scope>
    <source>
        <strain evidence="2">Kwan_BN1</strain>
    </source>
</reference>
<keyword evidence="3" id="KW-1185">Reference proteome</keyword>